<dbReference type="EMBL" id="BGPR01008044">
    <property type="protein sequence ID" value="GBN31162.1"/>
    <property type="molecule type" value="Genomic_DNA"/>
</dbReference>
<gene>
    <name evidence="2" type="ORF">AVEN_227931_1</name>
    <name evidence="1" type="ORF">AVEN_236680_1</name>
</gene>
<sequence length="109" mass="12275">MMGLGVENDIDELEEDHSQQLTAEKFTELHCVSQQNVVEEEEATVKQQSFGAITEILKAWEAAALQKAAQTITDPPPCLRLKNTEIPCANYASTMPSRLNHPDFTFFHR</sequence>
<reference evidence="1 3" key="1">
    <citation type="journal article" date="2019" name="Sci. Rep.">
        <title>Orb-weaving spider Araneus ventricosus genome elucidates the spidroin gene catalogue.</title>
        <authorList>
            <person name="Kono N."/>
            <person name="Nakamura H."/>
            <person name="Ohtoshi R."/>
            <person name="Moran D.A.P."/>
            <person name="Shinohara A."/>
            <person name="Yoshida Y."/>
            <person name="Fujiwara M."/>
            <person name="Mori M."/>
            <person name="Tomita M."/>
            <person name="Arakawa K."/>
        </authorList>
    </citation>
    <scope>NUCLEOTIDE SEQUENCE [LARGE SCALE GENOMIC DNA]</scope>
</reference>
<protein>
    <submittedName>
        <fullName evidence="1">Uncharacterized protein</fullName>
    </submittedName>
</protein>
<dbReference type="EMBL" id="BGPR01008043">
    <property type="protein sequence ID" value="GBN31153.1"/>
    <property type="molecule type" value="Genomic_DNA"/>
</dbReference>
<comment type="caution">
    <text evidence="1">The sequence shown here is derived from an EMBL/GenBank/DDBJ whole genome shotgun (WGS) entry which is preliminary data.</text>
</comment>
<evidence type="ECO:0000313" key="1">
    <source>
        <dbReference type="EMBL" id="GBN31153.1"/>
    </source>
</evidence>
<keyword evidence="3" id="KW-1185">Reference proteome</keyword>
<dbReference type="AlphaFoldDB" id="A0A4Y2MWT8"/>
<dbReference type="Proteomes" id="UP000499080">
    <property type="component" value="Unassembled WGS sequence"/>
</dbReference>
<organism evidence="1 3">
    <name type="scientific">Araneus ventricosus</name>
    <name type="common">Orbweaver spider</name>
    <name type="synonym">Epeira ventricosa</name>
    <dbReference type="NCBI Taxonomy" id="182803"/>
    <lineage>
        <taxon>Eukaryota</taxon>
        <taxon>Metazoa</taxon>
        <taxon>Ecdysozoa</taxon>
        <taxon>Arthropoda</taxon>
        <taxon>Chelicerata</taxon>
        <taxon>Arachnida</taxon>
        <taxon>Araneae</taxon>
        <taxon>Araneomorphae</taxon>
        <taxon>Entelegynae</taxon>
        <taxon>Araneoidea</taxon>
        <taxon>Araneidae</taxon>
        <taxon>Araneus</taxon>
    </lineage>
</organism>
<evidence type="ECO:0000313" key="3">
    <source>
        <dbReference type="Proteomes" id="UP000499080"/>
    </source>
</evidence>
<evidence type="ECO:0000313" key="2">
    <source>
        <dbReference type="EMBL" id="GBN31162.1"/>
    </source>
</evidence>
<name>A0A4Y2MWT8_ARAVE</name>
<proteinExistence type="predicted"/>
<accession>A0A4Y2MWT8</accession>